<proteinExistence type="predicted"/>
<dbReference type="GO" id="GO:0007265">
    <property type="term" value="P:Ras protein signal transduction"/>
    <property type="evidence" value="ECO:0007669"/>
    <property type="project" value="TreeGrafter"/>
</dbReference>
<dbReference type="SMART" id="SM00147">
    <property type="entry name" value="RasGEF"/>
    <property type="match status" value="1"/>
</dbReference>
<feature type="region of interest" description="Disordered" evidence="3">
    <location>
        <begin position="694"/>
        <end position="789"/>
    </location>
</feature>
<sequence length="1019" mass="114213">MTTSLSPAEHRVSVFSNIPKSGILYDLLDFVTEESNTSVQCSTVDGLLHTYRLFATAEQLLENADRKFWEICHSGTLSVDEKISAINPLRMLLSRWLRQPHVRDFETAAGLVDLHKLTCVVVGWLLVFRTTSRSTTNLTTTIEYNNDGSGSDDWAERYMDDLSVTRPDLNATRCVFYSADRRGVEKLVRKLETVYRNAQYRTESFQTKHASPAPSRPTCEQHSDTSSSCSSSSGFRHRQLSGSSDTRFSRVKGLLCYHVAEELTAIDQRLFLDLLIPECLNYSRGQPCPTLQATMDQFNRVVNVVQFCVLRGDPRSMRTAASQSRERGTPMAVAVWSKRRSHTPDMNGSIEDLTPTVIEDENKRAEIIVLWINIAARLLKLKNLSSLTAVLTALQSNPIHRLQQCWIIVERLYAPQYENYQSMVAVVGMENNYEQLRGEMNKHLGILQEIEHNREKQSLKNRSYACLSTFPEEADQNSNNTGTKFTGMIPYLGLFLRDLHFLDEAMPDYVKSKQKSLRPGSESPYSASRTDKPSSNGTSVMSSSGMLDIRTQPHKSRGNATRLHGAGMSPPTHIGVDMSRDRPEANPRFLGASSPSNQQTSEKLINFEKHLREFAVLKQLFLLQYSANFYRLKSNRRFEDWFYSFPLLTEEEARQYSFDIEPDTESPNFSWTRGNVAVAQWSVWDLFADRASSSLSSGRSRASGTSLQDSSSKLEYRLTDSNSRNRLPPRPTILVDTVFQEPSNTSPETSISSCRSRSPSDYGSVSVNSAPCTNASTNPLPNSNERTITKSPLSGSVIMLSVPQTRGGRSPSADSRKRTQGRRKTDLCVRVTFQGPPQAPKLLKRSAIMKSTPNLSVNGEQPPFDTDNSSEILEEVYTSDLVSDLLTRVLTRFGISVMNINNYDLVYVRPSFPDRILPMRANAYSELSGEQKPTDFDRSGSANPIMTEVMVDCVCVPRVLPRATLHVPVLSQKPPSGRLPLKGKDLVASDFGAKHVSLPRLGKTAWSRPPVSGLFDTNK</sequence>
<feature type="compositionally biased region" description="Polar residues" evidence="3">
    <location>
        <begin position="761"/>
        <end position="789"/>
    </location>
</feature>
<comment type="caution">
    <text evidence="5">The sequence shown here is derived from an EMBL/GenBank/DDBJ whole genome shotgun (WGS) entry which is preliminary data.</text>
</comment>
<dbReference type="InterPro" id="IPR001895">
    <property type="entry name" value="RASGEF_cat_dom"/>
</dbReference>
<dbReference type="Pfam" id="PF00617">
    <property type="entry name" value="RasGEF"/>
    <property type="match status" value="1"/>
</dbReference>
<evidence type="ECO:0000313" key="5">
    <source>
        <dbReference type="EMBL" id="CAL5139271.1"/>
    </source>
</evidence>
<dbReference type="GO" id="GO:0005886">
    <property type="term" value="C:plasma membrane"/>
    <property type="evidence" value="ECO:0007669"/>
    <property type="project" value="TreeGrafter"/>
</dbReference>
<organism evidence="5 6">
    <name type="scientific">Calicophoron daubneyi</name>
    <name type="common">Rumen fluke</name>
    <name type="synonym">Paramphistomum daubneyi</name>
    <dbReference type="NCBI Taxonomy" id="300641"/>
    <lineage>
        <taxon>Eukaryota</taxon>
        <taxon>Metazoa</taxon>
        <taxon>Spiralia</taxon>
        <taxon>Lophotrochozoa</taxon>
        <taxon>Platyhelminthes</taxon>
        <taxon>Trematoda</taxon>
        <taxon>Digenea</taxon>
        <taxon>Plagiorchiida</taxon>
        <taxon>Pronocephalata</taxon>
        <taxon>Paramphistomoidea</taxon>
        <taxon>Paramphistomidae</taxon>
        <taxon>Calicophoron</taxon>
    </lineage>
</organism>
<feature type="compositionally biased region" description="Low complexity" evidence="3">
    <location>
        <begin position="745"/>
        <end position="760"/>
    </location>
</feature>
<evidence type="ECO:0000313" key="6">
    <source>
        <dbReference type="Proteomes" id="UP001497525"/>
    </source>
</evidence>
<keyword evidence="1 2" id="KW-0344">Guanine-nucleotide releasing factor</keyword>
<dbReference type="InterPro" id="IPR023578">
    <property type="entry name" value="Ras_GEF_dom_sf"/>
</dbReference>
<protein>
    <recommendedName>
        <fullName evidence="4">Ras-GEF domain-containing protein</fullName>
    </recommendedName>
</protein>
<feature type="region of interest" description="Disordered" evidence="3">
    <location>
        <begin position="205"/>
        <end position="241"/>
    </location>
</feature>
<dbReference type="Gene3D" id="1.10.840.10">
    <property type="entry name" value="Ras guanine-nucleotide exchange factors catalytic domain"/>
    <property type="match status" value="1"/>
</dbReference>
<dbReference type="SUPFAM" id="SSF48366">
    <property type="entry name" value="Ras GEF"/>
    <property type="match status" value="2"/>
</dbReference>
<evidence type="ECO:0000256" key="2">
    <source>
        <dbReference type="PROSITE-ProRule" id="PRU00168"/>
    </source>
</evidence>
<feature type="region of interest" description="Disordered" evidence="3">
    <location>
        <begin position="512"/>
        <end position="572"/>
    </location>
</feature>
<dbReference type="PANTHER" id="PTHR23113">
    <property type="entry name" value="GUANINE NUCLEOTIDE EXCHANGE FACTOR"/>
    <property type="match status" value="1"/>
</dbReference>
<gene>
    <name evidence="5" type="ORF">CDAUBV1_LOCUS14303</name>
</gene>
<dbReference type="EMBL" id="CAXLJL010000600">
    <property type="protein sequence ID" value="CAL5139271.1"/>
    <property type="molecule type" value="Genomic_DNA"/>
</dbReference>
<feature type="compositionally biased region" description="Low complexity" evidence="3">
    <location>
        <begin position="224"/>
        <end position="233"/>
    </location>
</feature>
<evidence type="ECO:0000259" key="4">
    <source>
        <dbReference type="PROSITE" id="PS50009"/>
    </source>
</evidence>
<dbReference type="InterPro" id="IPR008937">
    <property type="entry name" value="Ras-like_GEF"/>
</dbReference>
<dbReference type="PANTHER" id="PTHR23113:SF312">
    <property type="entry name" value="RAL GUANINE NUCLEOTIDE DISSOCIATION STIMULATOR-LIKE, ISOFORM E"/>
    <property type="match status" value="1"/>
</dbReference>
<feature type="region of interest" description="Disordered" evidence="3">
    <location>
        <begin position="803"/>
        <end position="824"/>
    </location>
</feature>
<evidence type="ECO:0000256" key="1">
    <source>
        <dbReference type="ARBA" id="ARBA00022658"/>
    </source>
</evidence>
<dbReference type="Proteomes" id="UP001497525">
    <property type="component" value="Unassembled WGS sequence"/>
</dbReference>
<feature type="compositionally biased region" description="Low complexity" evidence="3">
    <location>
        <begin position="534"/>
        <end position="546"/>
    </location>
</feature>
<dbReference type="GO" id="GO:0005085">
    <property type="term" value="F:guanyl-nucleotide exchange factor activity"/>
    <property type="evidence" value="ECO:0007669"/>
    <property type="project" value="UniProtKB-KW"/>
</dbReference>
<evidence type="ECO:0000256" key="3">
    <source>
        <dbReference type="SAM" id="MobiDB-lite"/>
    </source>
</evidence>
<dbReference type="AlphaFoldDB" id="A0AAV2TTQ3"/>
<name>A0AAV2TTQ3_CALDB</name>
<feature type="domain" description="Ras-GEF" evidence="4">
    <location>
        <begin position="255"/>
        <end position="588"/>
    </location>
</feature>
<reference evidence="5" key="1">
    <citation type="submission" date="2024-06" db="EMBL/GenBank/DDBJ databases">
        <authorList>
            <person name="Liu X."/>
            <person name="Lenzi L."/>
            <person name="Haldenby T S."/>
            <person name="Uol C."/>
        </authorList>
    </citation>
    <scope>NUCLEOTIDE SEQUENCE</scope>
</reference>
<accession>A0AAV2TTQ3</accession>
<feature type="compositionally biased region" description="Low complexity" evidence="3">
    <location>
        <begin position="694"/>
        <end position="707"/>
    </location>
</feature>
<dbReference type="InterPro" id="IPR036964">
    <property type="entry name" value="RASGEF_cat_dom_sf"/>
</dbReference>
<dbReference type="PROSITE" id="PS50009">
    <property type="entry name" value="RASGEF_CAT"/>
    <property type="match status" value="1"/>
</dbReference>